<feature type="domain" description="WWE" evidence="1">
    <location>
        <begin position="360"/>
        <end position="446"/>
    </location>
</feature>
<evidence type="ECO:0000313" key="2">
    <source>
        <dbReference type="EMBL" id="CAG9330830.1"/>
    </source>
</evidence>
<dbReference type="EMBL" id="CAJZBQ010000052">
    <property type="protein sequence ID" value="CAG9330830.1"/>
    <property type="molecule type" value="Genomic_DNA"/>
</dbReference>
<name>A0AAU9K105_9CILI</name>
<evidence type="ECO:0000313" key="3">
    <source>
        <dbReference type="Proteomes" id="UP001162131"/>
    </source>
</evidence>
<protein>
    <recommendedName>
        <fullName evidence="1">WWE domain-containing protein</fullName>
    </recommendedName>
</protein>
<dbReference type="InterPro" id="IPR037197">
    <property type="entry name" value="WWE_dom_sf"/>
</dbReference>
<dbReference type="GO" id="GO:0008270">
    <property type="term" value="F:zinc ion binding"/>
    <property type="evidence" value="ECO:0007669"/>
    <property type="project" value="InterPro"/>
</dbReference>
<dbReference type="Proteomes" id="UP001162131">
    <property type="component" value="Unassembled WGS sequence"/>
</dbReference>
<reference evidence="2" key="1">
    <citation type="submission" date="2021-09" db="EMBL/GenBank/DDBJ databases">
        <authorList>
            <consortium name="AG Swart"/>
            <person name="Singh M."/>
            <person name="Singh A."/>
            <person name="Seah K."/>
            <person name="Emmerich C."/>
        </authorList>
    </citation>
    <scope>NUCLEOTIDE SEQUENCE</scope>
    <source>
        <strain evidence="2">ATCC30299</strain>
    </source>
</reference>
<comment type="caution">
    <text evidence="2">The sequence shown here is derived from an EMBL/GenBank/DDBJ whole genome shotgun (WGS) entry which is preliminary data.</text>
</comment>
<dbReference type="Pfam" id="PF02825">
    <property type="entry name" value="WWE"/>
    <property type="match status" value="2"/>
</dbReference>
<accession>A0AAU9K105</accession>
<gene>
    <name evidence="2" type="ORF">BSTOLATCC_MIC52242</name>
</gene>
<dbReference type="Gene3D" id="3.30.720.50">
    <property type="match status" value="2"/>
</dbReference>
<dbReference type="InterPro" id="IPR004170">
    <property type="entry name" value="WWE_dom"/>
</dbReference>
<feature type="domain" description="WWE" evidence="1">
    <location>
        <begin position="452"/>
        <end position="542"/>
    </location>
</feature>
<evidence type="ECO:0000259" key="1">
    <source>
        <dbReference type="PROSITE" id="PS50918"/>
    </source>
</evidence>
<organism evidence="2 3">
    <name type="scientific">Blepharisma stoltei</name>
    <dbReference type="NCBI Taxonomy" id="1481888"/>
    <lineage>
        <taxon>Eukaryota</taxon>
        <taxon>Sar</taxon>
        <taxon>Alveolata</taxon>
        <taxon>Ciliophora</taxon>
        <taxon>Postciliodesmatophora</taxon>
        <taxon>Heterotrichea</taxon>
        <taxon>Heterotrichida</taxon>
        <taxon>Blepharismidae</taxon>
        <taxon>Blepharisma</taxon>
    </lineage>
</organism>
<dbReference type="SUPFAM" id="SSF117839">
    <property type="entry name" value="WWE domain"/>
    <property type="match status" value="2"/>
</dbReference>
<dbReference type="AlphaFoldDB" id="A0AAU9K105"/>
<proteinExistence type="predicted"/>
<dbReference type="InterPro" id="IPR018123">
    <property type="entry name" value="WWE-dom_subgr"/>
</dbReference>
<keyword evidence="3" id="KW-1185">Reference proteome</keyword>
<dbReference type="SMART" id="SM00678">
    <property type="entry name" value="WWE"/>
    <property type="match status" value="2"/>
</dbReference>
<sequence length="567" mass="65142">MIFLLGEIQTSKLSSNLQPPIINCRILKFKYKMKCQKCIMPAEFECCKENLCELHIPAHLRCSERLHLPKVVTYREAVQIGSDTSGAANDQFFNEPLPKSVNPAGNSAFLNDFQKDFTWNKDPTATHSLDTRSVPVRKVLHAAEPQLNASNSSQPPKPFPVWNPASSSQCFQTQPNIQLESNSTFTPSSSLPYSSNITNFVGSQSNLGNDSNPIANAQPELSETYQVVQFPRNQLPIDIPKRVEASIPLNSQSQSYSYNSEPIPNPPYEQNIVNNPLSVIQLHPISQASFIENQQPFASSAPLISQYYKIHCEPKIHNSLSHKGHIENLSKKYENIHIEFRKNRYHFSASQNEGEKLKEELEEMIKNERNQKIYWCFINDSGEEEKYEPETSNRIENSYQKFITLKKPEFQSVDITANGTIYTIHFGKDHRQVLKNSTLQSRSVRRRTEGEDFDADKAVGIKEINWYWQHECGKYKPYTAEASRLIENAYSAYKSLKKNKENKNPSESKLIIQGKNSNAYQIDLEEKTQFNEETKFSRNIRRENEIAHYDFHVNKCKYKEGSPIKLQ</sequence>
<dbReference type="PROSITE" id="PS50918">
    <property type="entry name" value="WWE"/>
    <property type="match status" value="2"/>
</dbReference>